<protein>
    <submittedName>
        <fullName evidence="2">Nucleoside-diphosphate-sugar epimerase</fullName>
    </submittedName>
</protein>
<feature type="domain" description="NAD-dependent epimerase/dehydratase" evidence="1">
    <location>
        <begin position="8"/>
        <end position="228"/>
    </location>
</feature>
<evidence type="ECO:0000313" key="3">
    <source>
        <dbReference type="Proteomes" id="UP000199317"/>
    </source>
</evidence>
<dbReference type="PANTHER" id="PTHR48079:SF6">
    <property type="entry name" value="NAD(P)-BINDING DOMAIN-CONTAINING PROTEIN-RELATED"/>
    <property type="match status" value="1"/>
</dbReference>
<gene>
    <name evidence="2" type="ORF">SAMN04489708_12918</name>
</gene>
<keyword evidence="3" id="KW-1185">Reference proteome</keyword>
<dbReference type="GO" id="GO:0004029">
    <property type="term" value="F:aldehyde dehydrogenase (NAD+) activity"/>
    <property type="evidence" value="ECO:0007669"/>
    <property type="project" value="TreeGrafter"/>
</dbReference>
<dbReference type="SUPFAM" id="SSF51735">
    <property type="entry name" value="NAD(P)-binding Rossmann-fold domains"/>
    <property type="match status" value="1"/>
</dbReference>
<name>A0A1H0VV56_9BURK</name>
<reference evidence="3" key="1">
    <citation type="submission" date="2016-10" db="EMBL/GenBank/DDBJ databases">
        <authorList>
            <person name="Varghese N."/>
            <person name="Submissions S."/>
        </authorList>
    </citation>
    <scope>NUCLEOTIDE SEQUENCE [LARGE SCALE GENOMIC DNA]</scope>
    <source>
        <strain evidence="3">DSM 17101</strain>
    </source>
</reference>
<organism evidence="2 3">
    <name type="scientific">Paracidovorax cattleyae</name>
    <dbReference type="NCBI Taxonomy" id="80868"/>
    <lineage>
        <taxon>Bacteria</taxon>
        <taxon>Pseudomonadati</taxon>
        <taxon>Pseudomonadota</taxon>
        <taxon>Betaproteobacteria</taxon>
        <taxon>Burkholderiales</taxon>
        <taxon>Comamonadaceae</taxon>
        <taxon>Paracidovorax</taxon>
    </lineage>
</organism>
<sequence length="327" mass="35303">MGDRCRTALVLGATGGIGGEVARQLLGAGWTVHALARGGAPAAPCGEGIVWFRGDAMRRDDVARAAQGCSAIVHAVNPPGYRDWDTLVMPMVENTIAAAAALGATIVLPGTVYNFGPDAFPCVTEGAPQRPATRKGAIRVRMEERLDAASRQGCRAIIVRAGDFFGPKPGNSWFSQGLVRPGRPVASVSNPARPGVGHQWAYLPDVARTMVALLERRASLAAFERFHVAGHWDATGLQMAEAIRRVVQRRCGTVPRVARTPWWLLRLAAPFVPTLREMMEMRYLWEQPVRMDNNRLLEVLGHEPHTPLDEAVEASLDGLGCLAPAGR</sequence>
<dbReference type="PANTHER" id="PTHR48079">
    <property type="entry name" value="PROTEIN YEEZ"/>
    <property type="match status" value="1"/>
</dbReference>
<evidence type="ECO:0000313" key="2">
    <source>
        <dbReference type="EMBL" id="SDP82330.1"/>
    </source>
</evidence>
<proteinExistence type="predicted"/>
<dbReference type="InterPro" id="IPR036291">
    <property type="entry name" value="NAD(P)-bd_dom_sf"/>
</dbReference>
<dbReference type="Pfam" id="PF01370">
    <property type="entry name" value="Epimerase"/>
    <property type="match status" value="1"/>
</dbReference>
<dbReference type="GO" id="GO:0005737">
    <property type="term" value="C:cytoplasm"/>
    <property type="evidence" value="ECO:0007669"/>
    <property type="project" value="TreeGrafter"/>
</dbReference>
<dbReference type="InterPro" id="IPR051783">
    <property type="entry name" value="NAD(P)-dependent_oxidoreduct"/>
</dbReference>
<dbReference type="RefSeq" id="WP_377778086.1">
    <property type="nucleotide sequence ID" value="NZ_CP028290.1"/>
</dbReference>
<accession>A0A1H0VV56</accession>
<dbReference type="Gene3D" id="3.40.50.720">
    <property type="entry name" value="NAD(P)-binding Rossmann-like Domain"/>
    <property type="match status" value="1"/>
</dbReference>
<dbReference type="InterPro" id="IPR001509">
    <property type="entry name" value="Epimerase_deHydtase"/>
</dbReference>
<dbReference type="AlphaFoldDB" id="A0A1H0VV56"/>
<evidence type="ECO:0000259" key="1">
    <source>
        <dbReference type="Pfam" id="PF01370"/>
    </source>
</evidence>
<dbReference type="EMBL" id="FNJL01000029">
    <property type="protein sequence ID" value="SDP82330.1"/>
    <property type="molecule type" value="Genomic_DNA"/>
</dbReference>
<dbReference type="Proteomes" id="UP000199317">
    <property type="component" value="Unassembled WGS sequence"/>
</dbReference>